<dbReference type="STRING" id="244447.ENSCSEP00000022412"/>
<dbReference type="PROSITE" id="PS51444">
    <property type="entry name" value="FH2"/>
    <property type="match status" value="1"/>
</dbReference>
<keyword evidence="3" id="KW-1185">Reference proteome</keyword>
<dbReference type="Ensembl" id="ENSCSET00000022697.1">
    <property type="protein sequence ID" value="ENSCSEP00000022412.1"/>
    <property type="gene ID" value="ENSCSEG00000014273.1"/>
</dbReference>
<dbReference type="InParanoid" id="A0A3P8W7A5"/>
<dbReference type="InterPro" id="IPR015425">
    <property type="entry name" value="FH2_Formin"/>
</dbReference>
<reference evidence="2" key="3">
    <citation type="submission" date="2025-09" db="UniProtKB">
        <authorList>
            <consortium name="Ensembl"/>
        </authorList>
    </citation>
    <scope>IDENTIFICATION</scope>
</reference>
<evidence type="ECO:0000313" key="3">
    <source>
        <dbReference type="Proteomes" id="UP000265120"/>
    </source>
</evidence>
<dbReference type="AlphaFoldDB" id="A0A3P8W7A5"/>
<organism evidence="2 3">
    <name type="scientific">Cynoglossus semilaevis</name>
    <name type="common">Tongue sole</name>
    <dbReference type="NCBI Taxonomy" id="244447"/>
    <lineage>
        <taxon>Eukaryota</taxon>
        <taxon>Metazoa</taxon>
        <taxon>Chordata</taxon>
        <taxon>Craniata</taxon>
        <taxon>Vertebrata</taxon>
        <taxon>Euteleostomi</taxon>
        <taxon>Actinopterygii</taxon>
        <taxon>Neopterygii</taxon>
        <taxon>Teleostei</taxon>
        <taxon>Neoteleostei</taxon>
        <taxon>Acanthomorphata</taxon>
        <taxon>Carangaria</taxon>
        <taxon>Pleuronectiformes</taxon>
        <taxon>Pleuronectoidei</taxon>
        <taxon>Cynoglossidae</taxon>
        <taxon>Cynoglossinae</taxon>
        <taxon>Cynoglossus</taxon>
    </lineage>
</organism>
<evidence type="ECO:0000313" key="2">
    <source>
        <dbReference type="Ensembl" id="ENSCSEP00000022412.1"/>
    </source>
</evidence>
<dbReference type="Pfam" id="PF02181">
    <property type="entry name" value="FH2"/>
    <property type="match status" value="1"/>
</dbReference>
<dbReference type="GeneTree" id="ENSGT00940000155128"/>
<reference evidence="2 3" key="1">
    <citation type="journal article" date="2014" name="Nat. Genet.">
        <title>Whole-genome sequence of a flatfish provides insights into ZW sex chromosome evolution and adaptation to a benthic lifestyle.</title>
        <authorList>
            <person name="Chen S."/>
            <person name="Zhang G."/>
            <person name="Shao C."/>
            <person name="Huang Q."/>
            <person name="Liu G."/>
            <person name="Zhang P."/>
            <person name="Song W."/>
            <person name="An N."/>
            <person name="Chalopin D."/>
            <person name="Volff J.N."/>
            <person name="Hong Y."/>
            <person name="Li Q."/>
            <person name="Sha Z."/>
            <person name="Zhou H."/>
            <person name="Xie M."/>
            <person name="Yu Q."/>
            <person name="Liu Y."/>
            <person name="Xiang H."/>
            <person name="Wang N."/>
            <person name="Wu K."/>
            <person name="Yang C."/>
            <person name="Zhou Q."/>
            <person name="Liao X."/>
            <person name="Yang L."/>
            <person name="Hu Q."/>
            <person name="Zhang J."/>
            <person name="Meng L."/>
            <person name="Jin L."/>
            <person name="Tian Y."/>
            <person name="Lian J."/>
            <person name="Yang J."/>
            <person name="Miao G."/>
            <person name="Liu S."/>
            <person name="Liang Z."/>
            <person name="Yan F."/>
            <person name="Li Y."/>
            <person name="Sun B."/>
            <person name="Zhang H."/>
            <person name="Zhang J."/>
            <person name="Zhu Y."/>
            <person name="Du M."/>
            <person name="Zhao Y."/>
            <person name="Schartl M."/>
            <person name="Tang Q."/>
            <person name="Wang J."/>
        </authorList>
    </citation>
    <scope>NUCLEOTIDE SEQUENCE</scope>
</reference>
<feature type="domain" description="FH2" evidence="1">
    <location>
        <begin position="18"/>
        <end position="186"/>
    </location>
</feature>
<dbReference type="PANTHER" id="PTHR46345">
    <property type="entry name" value="INVERTED FORMIN-2"/>
    <property type="match status" value="1"/>
</dbReference>
<protein>
    <recommendedName>
        <fullName evidence="1">FH2 domain-containing protein</fullName>
    </recommendedName>
</protein>
<dbReference type="Gene3D" id="1.20.58.2220">
    <property type="entry name" value="Formin, FH2 domain"/>
    <property type="match status" value="1"/>
</dbReference>
<name>A0A3P8W7A5_CYNSE</name>
<dbReference type="SUPFAM" id="SSF101447">
    <property type="entry name" value="Formin homology 2 domain (FH2 domain)"/>
    <property type="match status" value="1"/>
</dbReference>
<evidence type="ECO:0000259" key="1">
    <source>
        <dbReference type="PROSITE" id="PS51444"/>
    </source>
</evidence>
<proteinExistence type="predicted"/>
<accession>A0A3P8W7A5</accession>
<reference evidence="2" key="2">
    <citation type="submission" date="2025-08" db="UniProtKB">
        <authorList>
            <consortium name="Ensembl"/>
        </authorList>
    </citation>
    <scope>IDENTIFICATION</scope>
</reference>
<dbReference type="PANTHER" id="PTHR46345:SF10">
    <property type="entry name" value="FORMIN-J"/>
    <property type="match status" value="1"/>
</dbReference>
<dbReference type="Proteomes" id="UP000265120">
    <property type="component" value="Chromosome 15"/>
</dbReference>
<dbReference type="InterPro" id="IPR042201">
    <property type="entry name" value="FH2_Formin_sf"/>
</dbReference>
<dbReference type="OMA" id="YWNTIPE"/>
<sequence length="186" mass="20889">MTLTHLGALDPPMRKLGGYSSAGARLRLRKLNWERIPKEKVEGRKSVWSGAATGEDEFPIDLHSLDELFGQKDVEPQDRTSTLRRRSALLRCRSPQDNSEEISLLDPKRGMNIGIFLRQFKMPAKEIVEDIRQGAGDRYGAEKLTELCKLLPDSEEVNCLFWHAHIRVTGPLPRPSLCSYSSSGSG</sequence>